<dbReference type="InterPro" id="IPR003660">
    <property type="entry name" value="HAMP_dom"/>
</dbReference>
<keyword evidence="4" id="KW-1133">Transmembrane helix</keyword>
<dbReference type="HOGENOM" id="CLU_000445_107_27_9"/>
<dbReference type="Pfam" id="PF12729">
    <property type="entry name" value="4HB_MCP_1"/>
    <property type="match status" value="1"/>
</dbReference>
<proteinExistence type="inferred from homology"/>
<protein>
    <submittedName>
        <fullName evidence="7">Methyl-accepting chemotaxis sensory transducer</fullName>
    </submittedName>
</protein>
<dbReference type="PANTHER" id="PTHR32089">
    <property type="entry name" value="METHYL-ACCEPTING CHEMOTAXIS PROTEIN MCPB"/>
    <property type="match status" value="1"/>
</dbReference>
<feature type="transmembrane region" description="Helical" evidence="4">
    <location>
        <begin position="12"/>
        <end position="33"/>
    </location>
</feature>
<evidence type="ECO:0000256" key="4">
    <source>
        <dbReference type="SAM" id="Phobius"/>
    </source>
</evidence>
<dbReference type="SMART" id="SM00304">
    <property type="entry name" value="HAMP"/>
    <property type="match status" value="1"/>
</dbReference>
<dbReference type="Gene3D" id="1.10.287.950">
    <property type="entry name" value="Methyl-accepting chemotaxis protein"/>
    <property type="match status" value="1"/>
</dbReference>
<reference evidence="7 8" key="1">
    <citation type="submission" date="2010-08" db="EMBL/GenBank/DDBJ databases">
        <title>Complete sequence of Clostridium cellulovorans 743B.</title>
        <authorList>
            <consortium name="US DOE Joint Genome Institute"/>
            <person name="Lucas S."/>
            <person name="Copeland A."/>
            <person name="Lapidus A."/>
            <person name="Cheng J.-F."/>
            <person name="Bruce D."/>
            <person name="Goodwin L."/>
            <person name="Pitluck S."/>
            <person name="Chertkov O."/>
            <person name="Detter J.C."/>
            <person name="Han C."/>
            <person name="Tapia R."/>
            <person name="Land M."/>
            <person name="Hauser L."/>
            <person name="Chang Y.-J."/>
            <person name="Jeffries C."/>
            <person name="Kyrpides N."/>
            <person name="Ivanova N."/>
            <person name="Mikhailova N."/>
            <person name="Hemme C.L."/>
            <person name="Woyke T."/>
        </authorList>
    </citation>
    <scope>NUCLEOTIDE SEQUENCE [LARGE SCALE GENOMIC DNA]</scope>
    <source>
        <strain evidence="8">ATCC 35296 / DSM 3052 / OCM 3 / 743B</strain>
    </source>
</reference>
<dbReference type="STRING" id="573061.Clocel_2666"/>
<dbReference type="PROSITE" id="PS50111">
    <property type="entry name" value="CHEMOTAXIS_TRANSDUC_2"/>
    <property type="match status" value="1"/>
</dbReference>
<keyword evidence="4" id="KW-0812">Transmembrane</keyword>
<feature type="domain" description="Methyl-accepting transducer" evidence="5">
    <location>
        <begin position="276"/>
        <end position="534"/>
    </location>
</feature>
<dbReference type="RefSeq" id="WP_010074483.1">
    <property type="nucleotide sequence ID" value="NC_014393.1"/>
</dbReference>
<dbReference type="GO" id="GO:0006935">
    <property type="term" value="P:chemotaxis"/>
    <property type="evidence" value="ECO:0007669"/>
    <property type="project" value="InterPro"/>
</dbReference>
<evidence type="ECO:0000256" key="2">
    <source>
        <dbReference type="ARBA" id="ARBA00029447"/>
    </source>
</evidence>
<dbReference type="InterPro" id="IPR024478">
    <property type="entry name" value="HlyB_4HB_MCP"/>
</dbReference>
<dbReference type="SUPFAM" id="SSF58104">
    <property type="entry name" value="Methyl-accepting chemotaxis protein (MCP) signaling domain"/>
    <property type="match status" value="1"/>
</dbReference>
<dbReference type="CDD" id="cd06225">
    <property type="entry name" value="HAMP"/>
    <property type="match status" value="1"/>
</dbReference>
<dbReference type="eggNOG" id="COG0840">
    <property type="taxonomic scope" value="Bacteria"/>
</dbReference>
<dbReference type="Proteomes" id="UP000002730">
    <property type="component" value="Chromosome"/>
</dbReference>
<evidence type="ECO:0000256" key="3">
    <source>
        <dbReference type="PROSITE-ProRule" id="PRU00284"/>
    </source>
</evidence>
<dbReference type="InterPro" id="IPR004090">
    <property type="entry name" value="Chemotax_Me-accpt_rcpt"/>
</dbReference>
<evidence type="ECO:0000313" key="8">
    <source>
        <dbReference type="Proteomes" id="UP000002730"/>
    </source>
</evidence>
<dbReference type="GO" id="GO:0007165">
    <property type="term" value="P:signal transduction"/>
    <property type="evidence" value="ECO:0007669"/>
    <property type="project" value="UniProtKB-KW"/>
</dbReference>
<dbReference type="Pfam" id="PF00015">
    <property type="entry name" value="MCPsignal"/>
    <property type="match status" value="1"/>
</dbReference>
<evidence type="ECO:0000259" key="5">
    <source>
        <dbReference type="PROSITE" id="PS50111"/>
    </source>
</evidence>
<gene>
    <name evidence="7" type="ordered locus">Clocel_2666</name>
</gene>
<dbReference type="EMBL" id="CP002160">
    <property type="protein sequence ID" value="ADL52366.1"/>
    <property type="molecule type" value="Genomic_DNA"/>
</dbReference>
<dbReference type="GO" id="GO:0004888">
    <property type="term" value="F:transmembrane signaling receptor activity"/>
    <property type="evidence" value="ECO:0007669"/>
    <property type="project" value="InterPro"/>
</dbReference>
<feature type="domain" description="HAMP" evidence="6">
    <location>
        <begin position="212"/>
        <end position="264"/>
    </location>
</feature>
<keyword evidence="8" id="KW-1185">Reference proteome</keyword>
<dbReference type="PRINTS" id="PR00260">
    <property type="entry name" value="CHEMTRNSDUCR"/>
</dbReference>
<feature type="transmembrane region" description="Helical" evidence="4">
    <location>
        <begin position="191"/>
        <end position="214"/>
    </location>
</feature>
<dbReference type="KEGG" id="ccb:Clocel_2666"/>
<evidence type="ECO:0000256" key="1">
    <source>
        <dbReference type="ARBA" id="ARBA00023224"/>
    </source>
</evidence>
<keyword evidence="4" id="KW-0472">Membrane</keyword>
<organism evidence="7 8">
    <name type="scientific">Clostridium cellulovorans (strain ATCC 35296 / DSM 3052 / OCM 3 / 743B)</name>
    <dbReference type="NCBI Taxonomy" id="573061"/>
    <lineage>
        <taxon>Bacteria</taxon>
        <taxon>Bacillati</taxon>
        <taxon>Bacillota</taxon>
        <taxon>Clostridia</taxon>
        <taxon>Eubacteriales</taxon>
        <taxon>Clostridiaceae</taxon>
        <taxon>Clostridium</taxon>
    </lineage>
</organism>
<dbReference type="GO" id="GO:0016020">
    <property type="term" value="C:membrane"/>
    <property type="evidence" value="ECO:0007669"/>
    <property type="project" value="InterPro"/>
</dbReference>
<dbReference type="OrthoDB" id="1887545at2"/>
<name>D9SRD7_CLOC7</name>
<evidence type="ECO:0000259" key="6">
    <source>
        <dbReference type="PROSITE" id="PS50885"/>
    </source>
</evidence>
<keyword evidence="1 3" id="KW-0807">Transducer</keyword>
<dbReference type="PANTHER" id="PTHR32089:SF112">
    <property type="entry name" value="LYSOZYME-LIKE PROTEIN-RELATED"/>
    <property type="match status" value="1"/>
</dbReference>
<sequence>MNWFKNLKIRTKFFICFAAMVILIFISSSFSYFSSKTIQENLVGLYDEEIAGILYKSDIEKNLLLINTINSGLIDESKKSQSETLKRAVDIYIEENDESLEKLKETLEDSEEVENFGNFKKQIEEINEKTMILSQFVEKGDYKGAKEHNAALEMTMQKLFLAIDNDILDDKEEAEEYYQDSNEVYRFTSTVSAIILTIAVVVASILGYIVARIIGRQVRGISKFAQALGKGDLTYSFEATTKDELGIAASELSKAAENMKELIQKVIASASSISIGSEKLSEISETTSIQITNVSQATHQITLGIDELSSNIQNVNFSVNELSSESELLAKQSNEGKLIAKDIKVRAAEINTRGINSANEAKELYRQKHVSISNALKDAEVIKEIKLITDSIKSITEQTNLLSLNASIEAARAGEAGKGFAVVADEVRKLAEQSSIAVDNIKTVIDSVQYAFDNLADNTRDMLDFIENKVNPDYDVLLDISENYEKDANYINDDYEATANTSDSINVTLSNISSSVGSVTAVAEETTASSQEISSTIRETSKAIEIIAKSAHEQAQLAEGLNKQIHQFKIE</sequence>
<accession>D9SRD7</accession>
<evidence type="ECO:0000313" key="7">
    <source>
        <dbReference type="EMBL" id="ADL52366.1"/>
    </source>
</evidence>
<dbReference type="PROSITE" id="PS50885">
    <property type="entry name" value="HAMP"/>
    <property type="match status" value="1"/>
</dbReference>
<comment type="similarity">
    <text evidence="2">Belongs to the methyl-accepting chemotaxis (MCP) protein family.</text>
</comment>
<dbReference type="AlphaFoldDB" id="D9SRD7"/>
<dbReference type="InterPro" id="IPR004089">
    <property type="entry name" value="MCPsignal_dom"/>
</dbReference>
<dbReference type="SMART" id="SM00283">
    <property type="entry name" value="MA"/>
    <property type="match status" value="1"/>
</dbReference>